<dbReference type="EMBL" id="CP075371">
    <property type="protein sequence ID" value="QVT78898.1"/>
    <property type="molecule type" value="Genomic_DNA"/>
</dbReference>
<evidence type="ECO:0000256" key="1">
    <source>
        <dbReference type="SAM" id="MobiDB-lite"/>
    </source>
</evidence>
<protein>
    <recommendedName>
        <fullName evidence="4">Sulfotransferase family protein</fullName>
    </recommendedName>
</protein>
<dbReference type="Pfam" id="PF13469">
    <property type="entry name" value="Sulfotransfer_3"/>
    <property type="match status" value="1"/>
</dbReference>
<dbReference type="Proteomes" id="UP000679307">
    <property type="component" value="Chromosome"/>
</dbReference>
<name>A0ABX8EEH8_9ACTN</name>
<proteinExistence type="predicted"/>
<reference evidence="2 3" key="1">
    <citation type="submission" date="2021-05" db="EMBL/GenBank/DDBJ databases">
        <title>Complete genome of Nocardioides aquaticus KCTC 9944T isolated from meromictic and hypersaline Ekho Lake, Antarctica.</title>
        <authorList>
            <person name="Hwang K."/>
            <person name="Kim K.M."/>
            <person name="Choe H."/>
        </authorList>
    </citation>
    <scope>NUCLEOTIDE SEQUENCE [LARGE SCALE GENOMIC DNA]</scope>
    <source>
        <strain evidence="2 3">KCTC 9944</strain>
    </source>
</reference>
<evidence type="ECO:0008006" key="4">
    <source>
        <dbReference type="Google" id="ProtNLM"/>
    </source>
</evidence>
<evidence type="ECO:0000313" key="3">
    <source>
        <dbReference type="Proteomes" id="UP000679307"/>
    </source>
</evidence>
<gene>
    <name evidence="2" type="ORF">ENKNEFLB_01276</name>
</gene>
<dbReference type="InterPro" id="IPR027417">
    <property type="entry name" value="P-loop_NTPase"/>
</dbReference>
<dbReference type="Gene3D" id="3.40.50.300">
    <property type="entry name" value="P-loop containing nucleotide triphosphate hydrolases"/>
    <property type="match status" value="1"/>
</dbReference>
<feature type="compositionally biased region" description="Low complexity" evidence="1">
    <location>
        <begin position="228"/>
        <end position="238"/>
    </location>
</feature>
<evidence type="ECO:0000313" key="2">
    <source>
        <dbReference type="EMBL" id="QVT78898.1"/>
    </source>
</evidence>
<accession>A0ABX8EEH8</accession>
<keyword evidence="3" id="KW-1185">Reference proteome</keyword>
<dbReference type="RefSeq" id="WP_214058427.1">
    <property type="nucleotide sequence ID" value="NZ_CP075371.1"/>
</dbReference>
<sequence>MTRRAPVLVTGVPRSGTTWLARELAASPGTALGGREPMNPRGRQHALAGTLDGWARLTTPTARQRRALALAYRGADPRVFSRYGHRQWAAPLPWTRVVVKDPFALLSLPAVVATTGARPVLVLRHPAAVLGSYRRMGWSPDLEELAGVLAAAGDVRDPAGEPLHLPAPGTVGEAEAMASFWHVLHALALADAASLPGLLVVDHEDVAAADGCVLAALRANLGLAAPADTPADTPAAPTGSAGDTGDLHRLDRSPEQAATAWRAHVDPEELAVVERVTASTRARLAELRLRG</sequence>
<dbReference type="SUPFAM" id="SSF52540">
    <property type="entry name" value="P-loop containing nucleoside triphosphate hydrolases"/>
    <property type="match status" value="1"/>
</dbReference>
<feature type="region of interest" description="Disordered" evidence="1">
    <location>
        <begin position="228"/>
        <end position="249"/>
    </location>
</feature>
<organism evidence="2 3">
    <name type="scientific">Nocardioides aquaticus</name>
    <dbReference type="NCBI Taxonomy" id="160826"/>
    <lineage>
        <taxon>Bacteria</taxon>
        <taxon>Bacillati</taxon>
        <taxon>Actinomycetota</taxon>
        <taxon>Actinomycetes</taxon>
        <taxon>Propionibacteriales</taxon>
        <taxon>Nocardioidaceae</taxon>
        <taxon>Nocardioides</taxon>
    </lineage>
</organism>